<reference evidence="6 7" key="1">
    <citation type="journal article" date="2014" name="BMC Genomics">
        <title>Genome sequencing of four Aureobasidium pullulans varieties: biotechnological potential, stress tolerance, and description of new species.</title>
        <authorList>
            <person name="Gostin Ar C."/>
            <person name="Ohm R.A."/>
            <person name="Kogej T."/>
            <person name="Sonjak S."/>
            <person name="Turk M."/>
            <person name="Zajc J."/>
            <person name="Zalar P."/>
            <person name="Grube M."/>
            <person name="Sun H."/>
            <person name="Han J."/>
            <person name="Sharma A."/>
            <person name="Chiniquy J."/>
            <person name="Ngan C.Y."/>
            <person name="Lipzen A."/>
            <person name="Barry K."/>
            <person name="Grigoriev I.V."/>
            <person name="Gunde-Cimerman N."/>
        </authorList>
    </citation>
    <scope>NUCLEOTIDE SEQUENCE [LARGE SCALE GENOMIC DNA]</scope>
    <source>
        <strain evidence="6 7">EXF-150</strain>
    </source>
</reference>
<dbReference type="InterPro" id="IPR050134">
    <property type="entry name" value="NAD-dep_sirtuin_deacylases"/>
</dbReference>
<dbReference type="EMBL" id="KL585000">
    <property type="protein sequence ID" value="KEQ80100.1"/>
    <property type="molecule type" value="Genomic_DNA"/>
</dbReference>
<dbReference type="SUPFAM" id="SSF52467">
    <property type="entry name" value="DHS-like NAD/FAD-binding domain"/>
    <property type="match status" value="1"/>
</dbReference>
<dbReference type="Gene3D" id="3.40.50.1220">
    <property type="entry name" value="TPP-binding domain"/>
    <property type="match status" value="1"/>
</dbReference>
<keyword evidence="4" id="KW-0479">Metal-binding</keyword>
<dbReference type="GO" id="GO:0017136">
    <property type="term" value="F:histone deacetylase activity, NAD-dependent"/>
    <property type="evidence" value="ECO:0007669"/>
    <property type="project" value="TreeGrafter"/>
</dbReference>
<dbReference type="Proteomes" id="UP000030706">
    <property type="component" value="Unassembled WGS sequence"/>
</dbReference>
<dbReference type="InterPro" id="IPR029035">
    <property type="entry name" value="DHS-like_NAD/FAD-binding_dom"/>
</dbReference>
<keyword evidence="2" id="KW-0808">Transferase</keyword>
<dbReference type="InterPro" id="IPR026591">
    <property type="entry name" value="Sirtuin_cat_small_dom_sf"/>
</dbReference>
<dbReference type="InterPro" id="IPR003000">
    <property type="entry name" value="Sirtuin"/>
</dbReference>
<evidence type="ECO:0000256" key="2">
    <source>
        <dbReference type="ARBA" id="ARBA00022679"/>
    </source>
</evidence>
<proteinExistence type="inferred from homology"/>
<evidence type="ECO:0000256" key="4">
    <source>
        <dbReference type="PROSITE-ProRule" id="PRU00236"/>
    </source>
</evidence>
<evidence type="ECO:0000256" key="1">
    <source>
        <dbReference type="ARBA" id="ARBA00006924"/>
    </source>
</evidence>
<evidence type="ECO:0000313" key="6">
    <source>
        <dbReference type="EMBL" id="KEQ80100.1"/>
    </source>
</evidence>
<dbReference type="HOGENOM" id="CLU_023643_3_1_1"/>
<name>A0A074X3M0_AURPU</name>
<dbReference type="Gene3D" id="3.30.1600.10">
    <property type="entry name" value="SIR2/SIRT2 'Small Domain"/>
    <property type="match status" value="1"/>
</dbReference>
<dbReference type="Pfam" id="PF02146">
    <property type="entry name" value="SIR2"/>
    <property type="match status" value="1"/>
</dbReference>
<keyword evidence="3" id="KW-0520">NAD</keyword>
<evidence type="ECO:0000259" key="5">
    <source>
        <dbReference type="PROSITE" id="PS50305"/>
    </source>
</evidence>
<dbReference type="STRING" id="1043002.A0A074X3M0"/>
<accession>A0A074X3M0</accession>
<comment type="similarity">
    <text evidence="1">Belongs to the sirtuin family. Class I subfamily.</text>
</comment>
<keyword evidence="7" id="KW-1185">Reference proteome</keyword>
<evidence type="ECO:0000313" key="7">
    <source>
        <dbReference type="Proteomes" id="UP000030706"/>
    </source>
</evidence>
<dbReference type="RefSeq" id="XP_029756287.1">
    <property type="nucleotide sequence ID" value="XM_029903141.1"/>
</dbReference>
<evidence type="ECO:0000256" key="3">
    <source>
        <dbReference type="ARBA" id="ARBA00023027"/>
    </source>
</evidence>
<dbReference type="PROSITE" id="PS50305">
    <property type="entry name" value="SIRTUIN"/>
    <property type="match status" value="1"/>
</dbReference>
<feature type="binding site" evidence="4">
    <location>
        <position position="171"/>
    </location>
    <ligand>
        <name>Zn(2+)</name>
        <dbReference type="ChEBI" id="CHEBI:29105"/>
    </ligand>
</feature>
<dbReference type="GeneID" id="40745447"/>
<dbReference type="AlphaFoldDB" id="A0A074X3M0"/>
<gene>
    <name evidence="6" type="ORF">M438DRAFT_326858</name>
</gene>
<feature type="binding site" evidence="4">
    <location>
        <position position="174"/>
    </location>
    <ligand>
        <name>Zn(2+)</name>
        <dbReference type="ChEBI" id="CHEBI:29105"/>
    </ligand>
</feature>
<feature type="binding site" evidence="4">
    <location>
        <position position="142"/>
    </location>
    <ligand>
        <name>Zn(2+)</name>
        <dbReference type="ChEBI" id="CHEBI:29105"/>
    </ligand>
</feature>
<feature type="binding site" evidence="4">
    <location>
        <position position="147"/>
    </location>
    <ligand>
        <name>Zn(2+)</name>
        <dbReference type="ChEBI" id="CHEBI:29105"/>
    </ligand>
</feature>
<dbReference type="PANTHER" id="PTHR11085">
    <property type="entry name" value="NAD-DEPENDENT PROTEIN DEACYLASE SIRTUIN-5, MITOCHONDRIAL-RELATED"/>
    <property type="match status" value="1"/>
</dbReference>
<organism evidence="6 7">
    <name type="scientific">Aureobasidium pullulans EXF-150</name>
    <dbReference type="NCBI Taxonomy" id="1043002"/>
    <lineage>
        <taxon>Eukaryota</taxon>
        <taxon>Fungi</taxon>
        <taxon>Dikarya</taxon>
        <taxon>Ascomycota</taxon>
        <taxon>Pezizomycotina</taxon>
        <taxon>Dothideomycetes</taxon>
        <taxon>Dothideomycetidae</taxon>
        <taxon>Dothideales</taxon>
        <taxon>Saccotheciaceae</taxon>
        <taxon>Aureobasidium</taxon>
    </lineage>
</organism>
<dbReference type="OrthoDB" id="424302at2759"/>
<feature type="active site" description="Proton acceptor" evidence="4">
    <location>
        <position position="134"/>
    </location>
</feature>
<sequence>MTLTMENQTRLESWNNYCDDFVNHLRNSKAVLALLGAGLSASSGISTYQGSGSTWQNHLVRDLATKSRFERDPVLVWEYYRHRQAEILSGVPNAGHFALAGLATIKPDFLTITQNVDDLSQRARHPPELLVPIHGSLLDLHCTNTSCAFSRHHNSHDPHLHPQPSPPTPSCPLCTSLLRPSITRFGDPLPPSHLSTVDSWFSAHPTIDLMLVIGCACTVSPAADYIDKAKEKGARIAVFNVEFGRQALCLGQEDWFFEGDAGVMVPLLLGKVVG</sequence>
<dbReference type="GO" id="GO:0070403">
    <property type="term" value="F:NAD+ binding"/>
    <property type="evidence" value="ECO:0007669"/>
    <property type="project" value="InterPro"/>
</dbReference>
<protein>
    <submittedName>
        <fullName evidence="6">DHS-like NAD/FAD-binding domain-containing protein</fullName>
    </submittedName>
</protein>
<dbReference type="PANTHER" id="PTHR11085:SF10">
    <property type="entry name" value="NAD-DEPENDENT PROTEIN DEACYLASE SIRTUIN-5, MITOCHONDRIAL-RELATED"/>
    <property type="match status" value="1"/>
</dbReference>
<dbReference type="GO" id="GO:0005634">
    <property type="term" value="C:nucleus"/>
    <property type="evidence" value="ECO:0007669"/>
    <property type="project" value="TreeGrafter"/>
</dbReference>
<dbReference type="InterPro" id="IPR026590">
    <property type="entry name" value="Ssirtuin_cat_dom"/>
</dbReference>
<feature type="domain" description="Deacetylase sirtuin-type" evidence="5">
    <location>
        <begin position="11"/>
        <end position="274"/>
    </location>
</feature>
<dbReference type="GO" id="GO:0046872">
    <property type="term" value="F:metal ion binding"/>
    <property type="evidence" value="ECO:0007669"/>
    <property type="project" value="UniProtKB-KW"/>
</dbReference>
<keyword evidence="4" id="KW-0862">Zinc</keyword>